<gene>
    <name evidence="2" type="primary">foxp3b</name>
</gene>
<proteinExistence type="predicted"/>
<evidence type="ECO:0000313" key="2">
    <source>
        <dbReference type="RefSeq" id="XP_073766467.1"/>
    </source>
</evidence>
<dbReference type="RefSeq" id="XP_073766467.1">
    <property type="nucleotide sequence ID" value="XM_073910366.1"/>
</dbReference>
<reference evidence="2" key="1">
    <citation type="submission" date="2025-08" db="UniProtKB">
        <authorList>
            <consortium name="RefSeq"/>
        </authorList>
    </citation>
    <scope>IDENTIFICATION</scope>
    <source>
        <strain evidence="2">Tuebingen</strain>
        <tissue evidence="2">Fibroblasts and whole tissue</tissue>
    </source>
</reference>
<sequence>MKRTGQEDTGCQLKHKKTASHTGLERHEDGMSNNDNIFILRCWILNSANDTLYVGRFQLQISTGRQRLSTKAQEMPHCKRETDKKMSGREDEQQKILKEELDASPLLKQHASDQCVDETFSESVSPVQLSNTASSNNNSSVFKPPLRQVQRSADEQRMQFLQLLVQNSRSGQIRPSVLRSTALLLQGNESNPTAMSRRKDTGHSAQISIQAVAESSQHRKQSASFHFHSPVQSEIQRSSALFINGHCRWPGCEKAFDDNTHFLRHLNRDHSTDDKTIAQWRVQQDLVHHMENQLIQEKQKLHAMQLHLRLFECISTYTGVAGGWWRPLALNFPPLGEPDGRTERACDAPVQQEPWHIPPPHLLPDFVSSAEYYKCANIRPPYTYAFLIRWSILEAPDKQRTLNEIYNWFTRMFFYFRHSSPTWKNAVRHNLSLHKCFVRVDGKTGAVWTVDEEEFQKRKGQKIHRDYTLKWSTPFSHCPPYEASDVPIKAKDSQ</sequence>
<accession>A0AC58G9P9</accession>
<protein>
    <submittedName>
        <fullName evidence="2">Forkhead box protein P3 isoform X1</fullName>
    </submittedName>
</protein>
<name>A0AC58G9P9_DANRE</name>
<keyword evidence="1" id="KW-1185">Reference proteome</keyword>
<evidence type="ECO:0000313" key="1">
    <source>
        <dbReference type="Proteomes" id="UP000000437"/>
    </source>
</evidence>
<organism evidence="1 2">
    <name type="scientific">Danio rerio</name>
    <name type="common">Zebrafish</name>
    <name type="synonym">Brachydanio rerio</name>
    <dbReference type="NCBI Taxonomy" id="7955"/>
    <lineage>
        <taxon>Eukaryota</taxon>
        <taxon>Metazoa</taxon>
        <taxon>Chordata</taxon>
        <taxon>Craniata</taxon>
        <taxon>Vertebrata</taxon>
        <taxon>Euteleostomi</taxon>
        <taxon>Actinopterygii</taxon>
        <taxon>Neopterygii</taxon>
        <taxon>Teleostei</taxon>
        <taxon>Ostariophysi</taxon>
        <taxon>Cypriniformes</taxon>
        <taxon>Danionidae</taxon>
        <taxon>Danioninae</taxon>
        <taxon>Danio</taxon>
    </lineage>
</organism>
<dbReference type="Proteomes" id="UP000000437">
    <property type="component" value="Chromosome 8"/>
</dbReference>